<dbReference type="PANTHER" id="PTHR16770">
    <property type="entry name" value="PROTEIN RIPPLY-LIKE"/>
    <property type="match status" value="1"/>
</dbReference>
<dbReference type="GO" id="GO:0009880">
    <property type="term" value="P:embryonic pattern specification"/>
    <property type="evidence" value="ECO:0007669"/>
    <property type="project" value="TreeGrafter"/>
</dbReference>
<feature type="region of interest" description="Disordered" evidence="5">
    <location>
        <begin position="1"/>
        <end position="51"/>
    </location>
</feature>
<evidence type="ECO:0000256" key="5">
    <source>
        <dbReference type="SAM" id="MobiDB-lite"/>
    </source>
</evidence>
<reference evidence="6" key="1">
    <citation type="submission" date="2025-08" db="UniProtKB">
        <authorList>
            <consortium name="Ensembl"/>
        </authorList>
    </citation>
    <scope>IDENTIFICATION</scope>
</reference>
<evidence type="ECO:0000313" key="6">
    <source>
        <dbReference type="Ensembl" id="ENSMALP00000000230.1"/>
    </source>
</evidence>
<sequence>METPAAASGLPSDNVSQQSDMWRPWTGKEETTDVDKDHTMHGGLSDAKHPKAPHFVHPVKLLWPKSRCFDYLYREAELLLRNYPVQATICPYQDSGSEADSDDEEEEVEKEHN</sequence>
<feature type="region of interest" description="Disordered" evidence="5">
    <location>
        <begin position="91"/>
        <end position="113"/>
    </location>
</feature>
<evidence type="ECO:0000256" key="2">
    <source>
        <dbReference type="ARBA" id="ARBA00006944"/>
    </source>
</evidence>
<dbReference type="GO" id="GO:0005634">
    <property type="term" value="C:nucleus"/>
    <property type="evidence" value="ECO:0007669"/>
    <property type="project" value="UniProtKB-SubCell"/>
</dbReference>
<dbReference type="InterPro" id="IPR028127">
    <property type="entry name" value="Ripply_fam"/>
</dbReference>
<dbReference type="OrthoDB" id="5978888at2759"/>
<dbReference type="STRING" id="43700.ENSMALP00000000230"/>
<evidence type="ECO:0008006" key="8">
    <source>
        <dbReference type="Google" id="ProtNLM"/>
    </source>
</evidence>
<dbReference type="Pfam" id="PF14998">
    <property type="entry name" value="Ripply"/>
    <property type="match status" value="1"/>
</dbReference>
<evidence type="ECO:0000313" key="7">
    <source>
        <dbReference type="Proteomes" id="UP000261600"/>
    </source>
</evidence>
<dbReference type="KEGG" id="malb:109954459"/>
<dbReference type="GeneID" id="109954459"/>
<accession>A0A3Q3PYB9</accession>
<dbReference type="Proteomes" id="UP000261600">
    <property type="component" value="Unplaced"/>
</dbReference>
<evidence type="ECO:0000256" key="1">
    <source>
        <dbReference type="ARBA" id="ARBA00004123"/>
    </source>
</evidence>
<comment type="subcellular location">
    <subcellularLocation>
        <location evidence="1">Nucleus</location>
    </subcellularLocation>
</comment>
<name>A0A3Q3PYB9_MONAL</name>
<keyword evidence="7" id="KW-1185">Reference proteome</keyword>
<feature type="compositionally biased region" description="Polar residues" evidence="5">
    <location>
        <begin position="11"/>
        <end position="20"/>
    </location>
</feature>
<feature type="compositionally biased region" description="Acidic residues" evidence="5">
    <location>
        <begin position="97"/>
        <end position="113"/>
    </location>
</feature>
<dbReference type="PANTHER" id="PTHR16770:SF3">
    <property type="entry name" value="PROTEIN RIPPLY2"/>
    <property type="match status" value="1"/>
</dbReference>
<keyword evidence="4" id="KW-0539">Nucleus</keyword>
<dbReference type="GO" id="GO:0000122">
    <property type="term" value="P:negative regulation of transcription by RNA polymerase II"/>
    <property type="evidence" value="ECO:0007669"/>
    <property type="project" value="TreeGrafter"/>
</dbReference>
<evidence type="ECO:0000256" key="4">
    <source>
        <dbReference type="ARBA" id="ARBA00023242"/>
    </source>
</evidence>
<dbReference type="RefSeq" id="XP_020445456.1">
    <property type="nucleotide sequence ID" value="XM_020589800.1"/>
</dbReference>
<dbReference type="Ensembl" id="ENSMALT00000000259.1">
    <property type="protein sequence ID" value="ENSMALP00000000230.1"/>
    <property type="gene ID" value="ENSMALG00000000230.1"/>
</dbReference>
<proteinExistence type="inferred from homology"/>
<dbReference type="CTD" id="134701"/>
<organism evidence="6 7">
    <name type="scientific">Monopterus albus</name>
    <name type="common">Swamp eel</name>
    <dbReference type="NCBI Taxonomy" id="43700"/>
    <lineage>
        <taxon>Eukaryota</taxon>
        <taxon>Metazoa</taxon>
        <taxon>Chordata</taxon>
        <taxon>Craniata</taxon>
        <taxon>Vertebrata</taxon>
        <taxon>Euteleostomi</taxon>
        <taxon>Actinopterygii</taxon>
        <taxon>Neopterygii</taxon>
        <taxon>Teleostei</taxon>
        <taxon>Neoteleostei</taxon>
        <taxon>Acanthomorphata</taxon>
        <taxon>Anabantaria</taxon>
        <taxon>Synbranchiformes</taxon>
        <taxon>Synbranchidae</taxon>
        <taxon>Monopterus</taxon>
    </lineage>
</organism>
<comment type="similarity">
    <text evidence="2">Belongs to the ripply family.</text>
</comment>
<dbReference type="AlphaFoldDB" id="A0A3Q3PYB9"/>
<evidence type="ECO:0000256" key="3">
    <source>
        <dbReference type="ARBA" id="ARBA00022473"/>
    </source>
</evidence>
<reference evidence="6" key="2">
    <citation type="submission" date="2025-09" db="UniProtKB">
        <authorList>
            <consortium name="Ensembl"/>
        </authorList>
    </citation>
    <scope>IDENTIFICATION</scope>
</reference>
<keyword evidence="3" id="KW-0217">Developmental protein</keyword>
<protein>
    <recommendedName>
        <fullName evidence="8">Ripply transcriptional repressor 2</fullName>
    </recommendedName>
</protein>
<feature type="compositionally biased region" description="Basic and acidic residues" evidence="5">
    <location>
        <begin position="26"/>
        <end position="40"/>
    </location>
</feature>